<sequence length="495" mass="55056">MPSSASAENTSSEGSTQTLSLLDQIIADGRMAHDDSQQEYARDMLAEFATQVLDEGMAIDKDTVAMINDRISQIDQLISAQLNEIYHHPDMQKLEASWRGLHMLVQNTETSSRLKLRLLNVSQKELQNDLEKAVEFDQSSLFKKIYEDEYGTLGGHPYSVLVGDYTFGRHPQDIGLLEKLSNVAAAAHAPFIAAASPKLFDMTSFTELAVPRDLSKIFESQELIKWRSFRESEDSRYVSLVLPHTLLRLPYGPDTKPVEGINYIEDVNGSDHSKYLWGNAAWALSQRITEAFANYGWCAAIRGAEGGGAVAGLPAHTFRTSSGDLSLKCPTEVAITDRREKELNDLGFIALCHKKNSDVAVFFGGQTTNKSKLYNTNEANANARISAMLPYVLAASRFAHYLKVIMRDKVGSFMTRDNVQTYLNNWIADYVLINDNAPQEIKAQYPLREARIDVTEIAGKPGAYRATVFLRPHFQLEELTASIRLVASLPPPVAA</sequence>
<dbReference type="InterPro" id="IPR010269">
    <property type="entry name" value="T6SS_TssC-like"/>
</dbReference>
<dbReference type="KEGG" id="pagb:AWM79_21110"/>
<dbReference type="RefSeq" id="WP_017133679.1">
    <property type="nucleotide sequence ID" value="NZ_CP014135.1"/>
</dbReference>
<proteinExistence type="predicted"/>
<dbReference type="AlphaFoldDB" id="A0A0X1T6C5"/>
<dbReference type="EMBL" id="CP014135">
    <property type="protein sequence ID" value="AMB87650.1"/>
    <property type="molecule type" value="Genomic_DNA"/>
</dbReference>
<evidence type="ECO:0000313" key="4">
    <source>
        <dbReference type="Proteomes" id="UP000063229"/>
    </source>
</evidence>
<dbReference type="Pfam" id="PF18945">
    <property type="entry name" value="VipB_2"/>
    <property type="match status" value="1"/>
</dbReference>
<dbReference type="PANTHER" id="PTHR35565">
    <property type="entry name" value="CYTOPLASMIC PROTEIN-RELATED"/>
    <property type="match status" value="1"/>
</dbReference>
<gene>
    <name evidence="3" type="ORF">AWM79_21110</name>
</gene>
<dbReference type="Pfam" id="PF05943">
    <property type="entry name" value="VipB"/>
    <property type="match status" value="1"/>
</dbReference>
<feature type="domain" description="TssC1 N-terminal" evidence="1">
    <location>
        <begin position="69"/>
        <end position="368"/>
    </location>
</feature>
<reference evidence="3 4" key="1">
    <citation type="submission" date="2016-01" db="EMBL/GenBank/DDBJ databases">
        <authorList>
            <person name="McClelland M."/>
            <person name="Jain A."/>
            <person name="Saraogi P."/>
            <person name="Mendelson R."/>
            <person name="Westerman R."/>
            <person name="SanMiguel P."/>
            <person name="Csonka L."/>
        </authorList>
    </citation>
    <scope>NUCLEOTIDE SEQUENCE [LARGE SCALE GENOMIC DNA]</scope>
    <source>
        <strain evidence="3 4">NCPPB 2472</strain>
    </source>
</reference>
<evidence type="ECO:0000259" key="2">
    <source>
        <dbReference type="Pfam" id="PF18945"/>
    </source>
</evidence>
<keyword evidence="4" id="KW-1185">Reference proteome</keyword>
<feature type="domain" description="TssC1 C-terminal" evidence="2">
    <location>
        <begin position="378"/>
        <end position="489"/>
    </location>
</feature>
<dbReference type="Proteomes" id="UP000063229">
    <property type="component" value="Chromosome"/>
</dbReference>
<evidence type="ECO:0000313" key="3">
    <source>
        <dbReference type="EMBL" id="AMB87650.1"/>
    </source>
</evidence>
<evidence type="ECO:0000259" key="1">
    <source>
        <dbReference type="Pfam" id="PF05943"/>
    </source>
</evidence>
<dbReference type="OrthoDB" id="9764000at2"/>
<dbReference type="STRING" id="46677.AWM79_21110"/>
<dbReference type="InterPro" id="IPR044032">
    <property type="entry name" value="TssC1_C"/>
</dbReference>
<dbReference type="PANTHER" id="PTHR35565:SF3">
    <property type="entry name" value="TYPE VI SECRETION SYSTEM SHEATH PROTEIN TSSC1"/>
    <property type="match status" value="1"/>
</dbReference>
<organism evidence="3 4">
    <name type="scientific">Pseudomonas agarici</name>
    <dbReference type="NCBI Taxonomy" id="46677"/>
    <lineage>
        <taxon>Bacteria</taxon>
        <taxon>Pseudomonadati</taxon>
        <taxon>Pseudomonadota</taxon>
        <taxon>Gammaproteobacteria</taxon>
        <taxon>Pseudomonadales</taxon>
        <taxon>Pseudomonadaceae</taxon>
        <taxon>Pseudomonas</taxon>
    </lineage>
</organism>
<name>A0A0X1T6C5_PSEAA</name>
<dbReference type="NCBIfam" id="TIGR03355">
    <property type="entry name" value="VI_chp_2"/>
    <property type="match status" value="1"/>
</dbReference>
<protein>
    <submittedName>
        <fullName evidence="3">EvpB family type VI secretion protein</fullName>
    </submittedName>
</protein>
<dbReference type="InterPro" id="IPR044031">
    <property type="entry name" value="TssC1_N"/>
</dbReference>
<accession>A0A0X1T6C5</accession>